<gene>
    <name evidence="2" type="ORF">NBR_LOCUS5333</name>
</gene>
<evidence type="ECO:0000256" key="1">
    <source>
        <dbReference type="SAM" id="MobiDB-lite"/>
    </source>
</evidence>
<sequence>MIQIVRKTMMVGAMPGYYSRRKYSMQPKELKSQMTKDEPTNISAEAKSTVDSGSADDGGSKSSTVAVPEA</sequence>
<feature type="region of interest" description="Disordered" evidence="1">
    <location>
        <begin position="24"/>
        <end position="70"/>
    </location>
</feature>
<organism evidence="4">
    <name type="scientific">Nippostrongylus brasiliensis</name>
    <name type="common">Rat hookworm</name>
    <dbReference type="NCBI Taxonomy" id="27835"/>
    <lineage>
        <taxon>Eukaryota</taxon>
        <taxon>Metazoa</taxon>
        <taxon>Ecdysozoa</taxon>
        <taxon>Nematoda</taxon>
        <taxon>Chromadorea</taxon>
        <taxon>Rhabditida</taxon>
        <taxon>Rhabditina</taxon>
        <taxon>Rhabditomorpha</taxon>
        <taxon>Strongyloidea</taxon>
        <taxon>Heligmosomidae</taxon>
        <taxon>Nippostrongylus</taxon>
    </lineage>
</organism>
<dbReference type="AlphaFoldDB" id="A0A0N4XS30"/>
<dbReference type="EMBL" id="UYSL01012496">
    <property type="protein sequence ID" value="VDL68922.1"/>
    <property type="molecule type" value="Genomic_DNA"/>
</dbReference>
<keyword evidence="3" id="KW-1185">Reference proteome</keyword>
<feature type="compositionally biased region" description="Low complexity" evidence="1">
    <location>
        <begin position="51"/>
        <end position="63"/>
    </location>
</feature>
<evidence type="ECO:0000313" key="2">
    <source>
        <dbReference type="EMBL" id="VDL68922.1"/>
    </source>
</evidence>
<proteinExistence type="predicted"/>
<name>A0A0N4XS30_NIPBR</name>
<reference evidence="2 3" key="2">
    <citation type="submission" date="2018-11" db="EMBL/GenBank/DDBJ databases">
        <authorList>
            <consortium name="Pathogen Informatics"/>
        </authorList>
    </citation>
    <scope>NUCLEOTIDE SEQUENCE [LARGE SCALE GENOMIC DNA]</scope>
</reference>
<dbReference type="WBParaSite" id="NBR_0000533201-mRNA-1">
    <property type="protein sequence ID" value="NBR_0000533201-mRNA-1"/>
    <property type="gene ID" value="NBR_0000533201"/>
</dbReference>
<accession>A0A0N4XS30</accession>
<evidence type="ECO:0000313" key="4">
    <source>
        <dbReference type="WBParaSite" id="NBR_0000533201-mRNA-1"/>
    </source>
</evidence>
<evidence type="ECO:0000313" key="3">
    <source>
        <dbReference type="Proteomes" id="UP000271162"/>
    </source>
</evidence>
<protein>
    <submittedName>
        <fullName evidence="4">Ovule protein</fullName>
    </submittedName>
</protein>
<feature type="compositionally biased region" description="Basic and acidic residues" evidence="1">
    <location>
        <begin position="28"/>
        <end position="39"/>
    </location>
</feature>
<reference evidence="4" key="1">
    <citation type="submission" date="2017-02" db="UniProtKB">
        <authorList>
            <consortium name="WormBaseParasite"/>
        </authorList>
    </citation>
    <scope>IDENTIFICATION</scope>
</reference>
<dbReference type="Proteomes" id="UP000271162">
    <property type="component" value="Unassembled WGS sequence"/>
</dbReference>